<dbReference type="OrthoDB" id="9804199at2"/>
<organism evidence="10 11">
    <name type="scientific">Heliobacterium mobile</name>
    <name type="common">Heliobacillus mobilis</name>
    <dbReference type="NCBI Taxonomy" id="28064"/>
    <lineage>
        <taxon>Bacteria</taxon>
        <taxon>Bacillati</taxon>
        <taxon>Bacillota</taxon>
        <taxon>Clostridia</taxon>
        <taxon>Eubacteriales</taxon>
        <taxon>Heliobacteriaceae</taxon>
        <taxon>Heliobacterium</taxon>
    </lineage>
</organism>
<dbReference type="PIRSF" id="PIRSF039085">
    <property type="entry name" value="ABC_ATPase_HisP"/>
    <property type="match status" value="1"/>
</dbReference>
<dbReference type="InterPro" id="IPR030679">
    <property type="entry name" value="ABC_ATPase_HisP-typ"/>
</dbReference>
<evidence type="ECO:0000256" key="8">
    <source>
        <dbReference type="ARBA" id="ARBA00023136"/>
    </source>
</evidence>
<dbReference type="SUPFAM" id="SSF52540">
    <property type="entry name" value="P-loop containing nucleoside triphosphate hydrolases"/>
    <property type="match status" value="1"/>
</dbReference>
<protein>
    <submittedName>
        <fullName evidence="10">ATP-binding cassette domain-containing protein</fullName>
    </submittedName>
</protein>
<dbReference type="Pfam" id="PF00005">
    <property type="entry name" value="ABC_tran"/>
    <property type="match status" value="1"/>
</dbReference>
<dbReference type="GO" id="GO:0016887">
    <property type="term" value="F:ATP hydrolysis activity"/>
    <property type="evidence" value="ECO:0007669"/>
    <property type="project" value="InterPro"/>
</dbReference>
<evidence type="ECO:0000256" key="3">
    <source>
        <dbReference type="ARBA" id="ARBA00022475"/>
    </source>
</evidence>
<reference evidence="10 11" key="1">
    <citation type="submission" date="2019-11" db="EMBL/GenBank/DDBJ databases">
        <title>Whole-genome sequence of a the green, strictly anaerobic photosynthetic bacterium Heliobacillus mobilis DSM 6151.</title>
        <authorList>
            <person name="Kyndt J.A."/>
            <person name="Meyer T.E."/>
        </authorList>
    </citation>
    <scope>NUCLEOTIDE SEQUENCE [LARGE SCALE GENOMIC DNA]</scope>
    <source>
        <strain evidence="10 11">DSM 6151</strain>
    </source>
</reference>
<dbReference type="PANTHER" id="PTHR43166">
    <property type="entry name" value="AMINO ACID IMPORT ATP-BINDING PROTEIN"/>
    <property type="match status" value="1"/>
</dbReference>
<evidence type="ECO:0000256" key="5">
    <source>
        <dbReference type="ARBA" id="ARBA00022840"/>
    </source>
</evidence>
<comment type="caution">
    <text evidence="10">The sequence shown here is derived from an EMBL/GenBank/DDBJ whole genome shotgun (WGS) entry which is preliminary data.</text>
</comment>
<comment type="similarity">
    <text evidence="1">Belongs to the ABC transporter superfamily.</text>
</comment>
<dbReference type="GO" id="GO:0005886">
    <property type="term" value="C:plasma membrane"/>
    <property type="evidence" value="ECO:0007669"/>
    <property type="project" value="UniProtKB-ARBA"/>
</dbReference>
<evidence type="ECO:0000256" key="7">
    <source>
        <dbReference type="ARBA" id="ARBA00022970"/>
    </source>
</evidence>
<keyword evidence="2" id="KW-0813">Transport</keyword>
<dbReference type="InterPro" id="IPR050086">
    <property type="entry name" value="MetN_ABC_transporter-like"/>
</dbReference>
<evidence type="ECO:0000313" key="11">
    <source>
        <dbReference type="Proteomes" id="UP000430670"/>
    </source>
</evidence>
<evidence type="ECO:0000256" key="4">
    <source>
        <dbReference type="ARBA" id="ARBA00022741"/>
    </source>
</evidence>
<evidence type="ECO:0000256" key="2">
    <source>
        <dbReference type="ARBA" id="ARBA00022448"/>
    </source>
</evidence>
<dbReference type="SMART" id="SM00382">
    <property type="entry name" value="AAA"/>
    <property type="match status" value="1"/>
</dbReference>
<dbReference type="PROSITE" id="PS00211">
    <property type="entry name" value="ABC_TRANSPORTER_1"/>
    <property type="match status" value="1"/>
</dbReference>
<keyword evidence="3" id="KW-1003">Cell membrane</keyword>
<dbReference type="EMBL" id="WNKU01000003">
    <property type="protein sequence ID" value="MTV48256.1"/>
    <property type="molecule type" value="Genomic_DNA"/>
</dbReference>
<keyword evidence="4" id="KW-0547">Nucleotide-binding</keyword>
<dbReference type="GO" id="GO:0005524">
    <property type="term" value="F:ATP binding"/>
    <property type="evidence" value="ECO:0007669"/>
    <property type="project" value="UniProtKB-KW"/>
</dbReference>
<dbReference type="InterPro" id="IPR003593">
    <property type="entry name" value="AAA+_ATPase"/>
</dbReference>
<dbReference type="PANTHER" id="PTHR43166:SF30">
    <property type="entry name" value="METHIONINE IMPORT ATP-BINDING PROTEIN METN"/>
    <property type="match status" value="1"/>
</dbReference>
<feature type="domain" description="ABC transporter" evidence="9">
    <location>
        <begin position="2"/>
        <end position="241"/>
    </location>
</feature>
<accession>A0A6I3SHF4</accession>
<dbReference type="FunFam" id="3.40.50.300:FF:000056">
    <property type="entry name" value="Cell division ATP-binding protein FtsE"/>
    <property type="match status" value="1"/>
</dbReference>
<dbReference type="InterPro" id="IPR003439">
    <property type="entry name" value="ABC_transporter-like_ATP-bd"/>
</dbReference>
<dbReference type="InterPro" id="IPR027417">
    <property type="entry name" value="P-loop_NTPase"/>
</dbReference>
<dbReference type="Proteomes" id="UP000430670">
    <property type="component" value="Unassembled WGS sequence"/>
</dbReference>
<keyword evidence="11" id="KW-1185">Reference proteome</keyword>
<keyword evidence="6" id="KW-1278">Translocase</keyword>
<keyword evidence="8" id="KW-0472">Membrane</keyword>
<dbReference type="GO" id="GO:0015424">
    <property type="term" value="F:ABC-type amino acid transporter activity"/>
    <property type="evidence" value="ECO:0007669"/>
    <property type="project" value="InterPro"/>
</dbReference>
<dbReference type="Gene3D" id="3.40.50.300">
    <property type="entry name" value="P-loop containing nucleotide triphosphate hydrolases"/>
    <property type="match status" value="1"/>
</dbReference>
<keyword evidence="7" id="KW-0029">Amino-acid transport</keyword>
<evidence type="ECO:0000256" key="1">
    <source>
        <dbReference type="ARBA" id="ARBA00005417"/>
    </source>
</evidence>
<gene>
    <name evidence="10" type="ORF">GJ688_04560</name>
</gene>
<evidence type="ECO:0000256" key="6">
    <source>
        <dbReference type="ARBA" id="ARBA00022967"/>
    </source>
</evidence>
<evidence type="ECO:0000313" key="10">
    <source>
        <dbReference type="EMBL" id="MTV48256.1"/>
    </source>
</evidence>
<keyword evidence="5 10" id="KW-0067">ATP-binding</keyword>
<dbReference type="InterPro" id="IPR041701">
    <property type="entry name" value="MetN_ABC"/>
</dbReference>
<dbReference type="PROSITE" id="PS50893">
    <property type="entry name" value="ABC_TRANSPORTER_2"/>
    <property type="match status" value="1"/>
</dbReference>
<evidence type="ECO:0000259" key="9">
    <source>
        <dbReference type="PROSITE" id="PS50893"/>
    </source>
</evidence>
<proteinExistence type="inferred from homology"/>
<sequence>MLTVRNLRKTFVTPQGSLEAIKDVSFQVEKGEIFGVIGFSGAGKSTLIRCLNRLEEPDSGQIFINGRDITLLAGQSLREARKKIGMIFQHFNLFDSRTVWKNISFPMEVARLPTREIAKRVEKLLEVVGLVDKADAYPAQLSGGQKQRVGIARALAMEPELLLIDEATSALDPLTTRSILKLLQDINRQSGVTVVLITHEMDVVRQICHRVAVMEEGRLVEMGDVQEVFNEPKSKTTQLFLQQMIFNSKENDKNSSSAGIERAFGARSGPCEGAVLIGEVNRYAG</sequence>
<dbReference type="AlphaFoldDB" id="A0A6I3SHF4"/>
<dbReference type="RefSeq" id="WP_155475360.1">
    <property type="nucleotide sequence ID" value="NZ_WNKU01000003.1"/>
</dbReference>
<dbReference type="CDD" id="cd03258">
    <property type="entry name" value="ABC_MetN_methionine_transporter"/>
    <property type="match status" value="1"/>
</dbReference>
<dbReference type="InterPro" id="IPR017871">
    <property type="entry name" value="ABC_transporter-like_CS"/>
</dbReference>
<name>A0A6I3SHF4_HELMO</name>